<evidence type="ECO:0000313" key="2">
    <source>
        <dbReference type="EMBL" id="BCJ43736.1"/>
    </source>
</evidence>
<dbReference type="Proteomes" id="UP000676967">
    <property type="component" value="Chromosome"/>
</dbReference>
<organism evidence="2 3">
    <name type="scientific">Actinoplanes ianthinogenes</name>
    <dbReference type="NCBI Taxonomy" id="122358"/>
    <lineage>
        <taxon>Bacteria</taxon>
        <taxon>Bacillati</taxon>
        <taxon>Actinomycetota</taxon>
        <taxon>Actinomycetes</taxon>
        <taxon>Micromonosporales</taxon>
        <taxon>Micromonosporaceae</taxon>
        <taxon>Actinoplanes</taxon>
    </lineage>
</organism>
<feature type="compositionally biased region" description="Basic and acidic residues" evidence="1">
    <location>
        <begin position="48"/>
        <end position="61"/>
    </location>
</feature>
<proteinExistence type="predicted"/>
<keyword evidence="3" id="KW-1185">Reference proteome</keyword>
<dbReference type="RefSeq" id="WP_189331920.1">
    <property type="nucleotide sequence ID" value="NZ_AP023356.1"/>
</dbReference>
<accession>A0ABN6CHE6</accession>
<sequence length="61" mass="7018">MTRLIDEADLETPEVDAAEQAVNAVPAWQDDEPDEPPTFTEANEWDAAEQHRVVEFDDEYR</sequence>
<dbReference type="EMBL" id="AP023356">
    <property type="protein sequence ID" value="BCJ43736.1"/>
    <property type="molecule type" value="Genomic_DNA"/>
</dbReference>
<evidence type="ECO:0000256" key="1">
    <source>
        <dbReference type="SAM" id="MobiDB-lite"/>
    </source>
</evidence>
<gene>
    <name evidence="2" type="ORF">Aiant_43930</name>
</gene>
<evidence type="ECO:0000313" key="3">
    <source>
        <dbReference type="Proteomes" id="UP000676967"/>
    </source>
</evidence>
<protein>
    <submittedName>
        <fullName evidence="2">Uncharacterized protein</fullName>
    </submittedName>
</protein>
<reference evidence="2 3" key="1">
    <citation type="submission" date="2020-08" db="EMBL/GenBank/DDBJ databases">
        <title>Whole genome shotgun sequence of Actinoplanes ianthinogenes NBRC 13996.</title>
        <authorList>
            <person name="Komaki H."/>
            <person name="Tamura T."/>
        </authorList>
    </citation>
    <scope>NUCLEOTIDE SEQUENCE [LARGE SCALE GENOMIC DNA]</scope>
    <source>
        <strain evidence="2 3">NBRC 13996</strain>
    </source>
</reference>
<feature type="region of interest" description="Disordered" evidence="1">
    <location>
        <begin position="26"/>
        <end position="61"/>
    </location>
</feature>
<name>A0ABN6CHE6_9ACTN</name>